<name>A0AAV4PPQ3_9ARAC</name>
<reference evidence="1 2" key="1">
    <citation type="submission" date="2021-06" db="EMBL/GenBank/DDBJ databases">
        <title>Caerostris darwini draft genome.</title>
        <authorList>
            <person name="Kono N."/>
            <person name="Arakawa K."/>
        </authorList>
    </citation>
    <scope>NUCLEOTIDE SEQUENCE [LARGE SCALE GENOMIC DNA]</scope>
</reference>
<dbReference type="Proteomes" id="UP001054837">
    <property type="component" value="Unassembled WGS sequence"/>
</dbReference>
<keyword evidence="2" id="KW-1185">Reference proteome</keyword>
<comment type="caution">
    <text evidence="1">The sequence shown here is derived from an EMBL/GenBank/DDBJ whole genome shotgun (WGS) entry which is preliminary data.</text>
</comment>
<organism evidence="1 2">
    <name type="scientific">Caerostris darwini</name>
    <dbReference type="NCBI Taxonomy" id="1538125"/>
    <lineage>
        <taxon>Eukaryota</taxon>
        <taxon>Metazoa</taxon>
        <taxon>Ecdysozoa</taxon>
        <taxon>Arthropoda</taxon>
        <taxon>Chelicerata</taxon>
        <taxon>Arachnida</taxon>
        <taxon>Araneae</taxon>
        <taxon>Araneomorphae</taxon>
        <taxon>Entelegynae</taxon>
        <taxon>Araneoidea</taxon>
        <taxon>Araneidae</taxon>
        <taxon>Caerostris</taxon>
    </lineage>
</organism>
<evidence type="ECO:0000313" key="1">
    <source>
        <dbReference type="EMBL" id="GIX98118.1"/>
    </source>
</evidence>
<protein>
    <submittedName>
        <fullName evidence="1">Uncharacterized protein</fullName>
    </submittedName>
</protein>
<proteinExistence type="predicted"/>
<evidence type="ECO:0000313" key="2">
    <source>
        <dbReference type="Proteomes" id="UP001054837"/>
    </source>
</evidence>
<gene>
    <name evidence="1" type="ORF">CDAR_501071</name>
</gene>
<accession>A0AAV4PPQ3</accession>
<sequence length="122" mass="14306">MCKYTIGYGRRDVVYRLLRTVHCRARGTNFHSPTNQATCNIRLKSQSKTSLLTVGPLRRNYRGMMSRLSKKMVASIVFAFDFEVRTFCRRLLFRLDRSAIWRFVETSSPVTMFCKTIDHSLQ</sequence>
<dbReference type="AlphaFoldDB" id="A0AAV4PPQ3"/>
<dbReference type="EMBL" id="BPLQ01003115">
    <property type="protein sequence ID" value="GIX98118.1"/>
    <property type="molecule type" value="Genomic_DNA"/>
</dbReference>